<reference evidence="5" key="1">
    <citation type="submission" date="2022-11" db="EMBL/GenBank/DDBJ databases">
        <title>Salinimicrobium profundisediminis sp. nov., isolated from deep-sea sediment of the Mariana Trench.</title>
        <authorList>
            <person name="Fu H."/>
        </authorList>
    </citation>
    <scope>NUCLEOTIDE SEQUENCE</scope>
    <source>
        <strain evidence="5">MT39</strain>
    </source>
</reference>
<comment type="similarity">
    <text evidence="2">Belongs to the N-acylglucosamine 2-epimerase family.</text>
</comment>
<dbReference type="EC" id="5.1.3.11" evidence="4"/>
<dbReference type="InterPro" id="IPR008928">
    <property type="entry name" value="6-hairpin_glycosidase_sf"/>
</dbReference>
<dbReference type="Pfam" id="PF07221">
    <property type="entry name" value="GlcNAc_2-epim"/>
    <property type="match status" value="1"/>
</dbReference>
<dbReference type="GO" id="GO:0047736">
    <property type="term" value="F:cellobiose epimerase activity"/>
    <property type="evidence" value="ECO:0007669"/>
    <property type="project" value="UniProtKB-UniRule"/>
</dbReference>
<evidence type="ECO:0000313" key="5">
    <source>
        <dbReference type="EMBL" id="MCX2836605.1"/>
    </source>
</evidence>
<evidence type="ECO:0000256" key="4">
    <source>
        <dbReference type="HAMAP-Rule" id="MF_00929"/>
    </source>
</evidence>
<dbReference type="EMBL" id="JAPJDA010000001">
    <property type="protein sequence ID" value="MCX2836605.1"/>
    <property type="molecule type" value="Genomic_DNA"/>
</dbReference>
<dbReference type="InterPro" id="IPR010819">
    <property type="entry name" value="AGE/CE"/>
</dbReference>
<comment type="function">
    <text evidence="4">Catalyzes the reversible epimerization of cellobiose to 4-O-beta-D-glucopyranosyl-D-mannose (Glc-Man).</text>
</comment>
<evidence type="ECO:0000256" key="2">
    <source>
        <dbReference type="ARBA" id="ARBA00008558"/>
    </source>
</evidence>
<dbReference type="AlphaFoldDB" id="A0A9X3CU44"/>
<organism evidence="5 6">
    <name type="scientific">Salinimicrobium profundisediminis</name>
    <dbReference type="NCBI Taxonomy" id="2994553"/>
    <lineage>
        <taxon>Bacteria</taxon>
        <taxon>Pseudomonadati</taxon>
        <taxon>Bacteroidota</taxon>
        <taxon>Flavobacteriia</taxon>
        <taxon>Flavobacteriales</taxon>
        <taxon>Flavobacteriaceae</taxon>
        <taxon>Salinimicrobium</taxon>
    </lineage>
</organism>
<protein>
    <recommendedName>
        <fullName evidence="4">Cellobiose 2-epimerase</fullName>
        <shortName evidence="4">CE</shortName>
        <ecNumber evidence="4">5.1.3.11</ecNumber>
    </recommendedName>
</protein>
<evidence type="ECO:0000256" key="3">
    <source>
        <dbReference type="ARBA" id="ARBA00023235"/>
    </source>
</evidence>
<accession>A0A9X3CU44</accession>
<evidence type="ECO:0000313" key="6">
    <source>
        <dbReference type="Proteomes" id="UP001148482"/>
    </source>
</evidence>
<dbReference type="Proteomes" id="UP001148482">
    <property type="component" value="Unassembled WGS sequence"/>
</dbReference>
<evidence type="ECO:0000256" key="1">
    <source>
        <dbReference type="ARBA" id="ARBA00001470"/>
    </source>
</evidence>
<dbReference type="InterPro" id="IPR012341">
    <property type="entry name" value="6hp_glycosidase-like_sf"/>
</dbReference>
<comment type="catalytic activity">
    <reaction evidence="1 4">
        <text>D-cellobiose = beta-D-glucosyl-(1-&gt;4)-D-mannopyranose</text>
        <dbReference type="Rhea" id="RHEA:23384"/>
        <dbReference type="ChEBI" id="CHEBI:17057"/>
        <dbReference type="ChEBI" id="CHEBI:47931"/>
        <dbReference type="EC" id="5.1.3.11"/>
    </reaction>
</comment>
<dbReference type="PANTHER" id="PTHR15108">
    <property type="entry name" value="N-ACYLGLUCOSAMINE-2-EPIMERASE"/>
    <property type="match status" value="1"/>
</dbReference>
<sequence length="396" mass="46157">MTNSTSQLKAELSAELENILMYWKEFSIDEKNGGFVGQRDHWNKEVVGASKGVILNTRILWTFSAVANQKGEKFGDLRSLADRAYGYLKKAFRDDIFEGVYWELDALGKPLNKRKQIYAQAFAIYALSEYYILSGAEDAKNWAVELFELVEQHARKKEFNGYLEAFQENWSPIEDMRLSEKDKNSAKTMNTHLHVLEAYTTLYKITKSEAVKEALDNLIELFLQKFYDPKNQHFQLFFDNQWNREGNVISYGHDIEAIWLMIEAAKASGNEDLIKRTQDIAVPVAETFLKEAHVQKQGVINEKDLDSGKTDLDRHWWPHAEAMVGLEYAYQISGEEKFKDAIFDIWTFTQKHIIDHQNGEWFFRIDKNLQPYTQEDKLGMWKCPYHNSRACLILTK</sequence>
<dbReference type="InterPro" id="IPR028584">
    <property type="entry name" value="Cellobiose_2_epim"/>
</dbReference>
<comment type="caution">
    <text evidence="5">The sequence shown here is derived from an EMBL/GenBank/DDBJ whole genome shotgun (WGS) entry which is preliminary data.</text>
</comment>
<gene>
    <name evidence="5" type="ORF">OQ279_00455</name>
</gene>
<dbReference type="RefSeq" id="WP_266067780.1">
    <property type="nucleotide sequence ID" value="NZ_JAPJDA010000001.1"/>
</dbReference>
<proteinExistence type="inferred from homology"/>
<dbReference type="Gene3D" id="1.50.10.10">
    <property type="match status" value="1"/>
</dbReference>
<keyword evidence="3 4" id="KW-0413">Isomerase</keyword>
<comment type="similarity">
    <text evidence="4">Belongs to the cellobiose 2-epimerase family.</text>
</comment>
<dbReference type="HAMAP" id="MF_00929">
    <property type="entry name" value="Cellobiose_2_epim"/>
    <property type="match status" value="1"/>
</dbReference>
<dbReference type="SUPFAM" id="SSF48208">
    <property type="entry name" value="Six-hairpin glycosidases"/>
    <property type="match status" value="1"/>
</dbReference>
<name>A0A9X3CU44_9FLAO</name>
<dbReference type="GO" id="GO:0005975">
    <property type="term" value="P:carbohydrate metabolic process"/>
    <property type="evidence" value="ECO:0007669"/>
    <property type="project" value="InterPro"/>
</dbReference>
<keyword evidence="6" id="KW-1185">Reference proteome</keyword>